<evidence type="ECO:0000313" key="3">
    <source>
        <dbReference type="Proteomes" id="UP001415857"/>
    </source>
</evidence>
<dbReference type="InterPro" id="IPR018289">
    <property type="entry name" value="MULE_transposase_dom"/>
</dbReference>
<dbReference type="EMBL" id="JBBPBK010000005">
    <property type="protein sequence ID" value="KAK9286035.1"/>
    <property type="molecule type" value="Genomic_DNA"/>
</dbReference>
<sequence length="124" mass="14421">MSSAVARGRNNGIFPIAITVVETESKETWTWLMTNLLQAISGLKDYGCTFISNKQKGLVSTFDELLLGANHQYYVRHMHANFKGQYKERIFKDEMWMATTSYIVHGFEQHIEKFWSWTRVHITG</sequence>
<dbReference type="Pfam" id="PF10551">
    <property type="entry name" value="MULE"/>
    <property type="match status" value="1"/>
</dbReference>
<name>A0AAP0RVW9_LIQFO</name>
<dbReference type="PANTHER" id="PTHR31973">
    <property type="entry name" value="POLYPROTEIN, PUTATIVE-RELATED"/>
    <property type="match status" value="1"/>
</dbReference>
<feature type="domain" description="MULE transposase" evidence="1">
    <location>
        <begin position="3"/>
        <end position="80"/>
    </location>
</feature>
<dbReference type="AlphaFoldDB" id="A0AAP0RVW9"/>
<accession>A0AAP0RVW9</accession>
<reference evidence="2 3" key="1">
    <citation type="journal article" date="2024" name="Plant J.">
        <title>Genome sequences and population genomics reveal climatic adaptation and genomic divergence between two closely related sweetgum species.</title>
        <authorList>
            <person name="Xu W.Q."/>
            <person name="Ren C.Q."/>
            <person name="Zhang X.Y."/>
            <person name="Comes H.P."/>
            <person name="Liu X.H."/>
            <person name="Li Y.G."/>
            <person name="Kettle C.J."/>
            <person name="Jalonen R."/>
            <person name="Gaisberger H."/>
            <person name="Ma Y.Z."/>
            <person name="Qiu Y.X."/>
        </authorList>
    </citation>
    <scope>NUCLEOTIDE SEQUENCE [LARGE SCALE GENOMIC DNA]</scope>
    <source>
        <strain evidence="2">Hangzhou</strain>
    </source>
</reference>
<comment type="caution">
    <text evidence="2">The sequence shown here is derived from an EMBL/GenBank/DDBJ whole genome shotgun (WGS) entry which is preliminary data.</text>
</comment>
<gene>
    <name evidence="2" type="ORF">L1049_025238</name>
</gene>
<proteinExistence type="predicted"/>
<organism evidence="2 3">
    <name type="scientific">Liquidambar formosana</name>
    <name type="common">Formosan gum</name>
    <dbReference type="NCBI Taxonomy" id="63359"/>
    <lineage>
        <taxon>Eukaryota</taxon>
        <taxon>Viridiplantae</taxon>
        <taxon>Streptophyta</taxon>
        <taxon>Embryophyta</taxon>
        <taxon>Tracheophyta</taxon>
        <taxon>Spermatophyta</taxon>
        <taxon>Magnoliopsida</taxon>
        <taxon>eudicotyledons</taxon>
        <taxon>Gunneridae</taxon>
        <taxon>Pentapetalae</taxon>
        <taxon>Saxifragales</taxon>
        <taxon>Altingiaceae</taxon>
        <taxon>Liquidambar</taxon>
    </lineage>
</organism>
<dbReference type="PANTHER" id="PTHR31973:SF187">
    <property type="entry name" value="MUTATOR TRANSPOSASE MUDRA PROTEIN"/>
    <property type="match status" value="1"/>
</dbReference>
<keyword evidence="3" id="KW-1185">Reference proteome</keyword>
<evidence type="ECO:0000313" key="2">
    <source>
        <dbReference type="EMBL" id="KAK9286035.1"/>
    </source>
</evidence>
<dbReference type="Proteomes" id="UP001415857">
    <property type="component" value="Unassembled WGS sequence"/>
</dbReference>
<protein>
    <recommendedName>
        <fullName evidence="1">MULE transposase domain-containing protein</fullName>
    </recommendedName>
</protein>
<evidence type="ECO:0000259" key="1">
    <source>
        <dbReference type="Pfam" id="PF10551"/>
    </source>
</evidence>